<dbReference type="Pfam" id="PF13715">
    <property type="entry name" value="CarbopepD_reg_2"/>
    <property type="match status" value="1"/>
</dbReference>
<reference evidence="2 3" key="1">
    <citation type="journal article" date="2011" name="J. Bacteriol.">
        <title>Complete genome sequence of the dog commensal and human pathogen Capnocytophaga canimorsus strain 5.</title>
        <authorList>
            <person name="Manfredi P."/>
            <person name="Pagni M."/>
            <person name="Cornelis G.R."/>
        </authorList>
    </citation>
    <scope>NUCLEOTIDE SEQUENCE [LARGE SCALE GENOMIC DNA]</scope>
    <source>
        <strain evidence="3">5</strain>
    </source>
</reference>
<evidence type="ECO:0008006" key="4">
    <source>
        <dbReference type="Google" id="ProtNLM"/>
    </source>
</evidence>
<dbReference type="SUPFAM" id="SSF49464">
    <property type="entry name" value="Carboxypeptidase regulatory domain-like"/>
    <property type="match status" value="1"/>
</dbReference>
<dbReference type="EMBL" id="CP002113">
    <property type="protein sequence ID" value="AEK23826.1"/>
    <property type="molecule type" value="Genomic_DNA"/>
</dbReference>
<evidence type="ECO:0000313" key="3">
    <source>
        <dbReference type="Proteomes" id="UP000008895"/>
    </source>
</evidence>
<keyword evidence="3" id="KW-1185">Reference proteome</keyword>
<dbReference type="eggNOG" id="COG1629">
    <property type="taxonomic scope" value="Bacteria"/>
</dbReference>
<dbReference type="Gene3D" id="2.60.40.1120">
    <property type="entry name" value="Carboxypeptidase-like, regulatory domain"/>
    <property type="match status" value="1"/>
</dbReference>
<evidence type="ECO:0000313" key="2">
    <source>
        <dbReference type="EMBL" id="AEK23826.1"/>
    </source>
</evidence>
<feature type="chain" id="PRO_5003395807" description="SusC/RagA family TonB-linked outer membrane protein" evidence="1">
    <location>
        <begin position="24"/>
        <end position="87"/>
    </location>
</feature>
<protein>
    <recommendedName>
        <fullName evidence="4">SusC/RagA family TonB-linked outer membrane protein</fullName>
    </recommendedName>
</protein>
<gene>
    <name evidence="2" type="ordered locus">Ccan_17100</name>
</gene>
<evidence type="ECO:0000256" key="1">
    <source>
        <dbReference type="SAM" id="SignalP"/>
    </source>
</evidence>
<dbReference type="InterPro" id="IPR008969">
    <property type="entry name" value="CarboxyPept-like_regulatory"/>
</dbReference>
<feature type="signal peptide" evidence="1">
    <location>
        <begin position="1"/>
        <end position="23"/>
    </location>
</feature>
<dbReference type="Proteomes" id="UP000008895">
    <property type="component" value="Chromosome"/>
</dbReference>
<dbReference type="OrthoDB" id="7432683at2"/>
<dbReference type="KEGG" id="ccm:Ccan_17100"/>
<accession>F9YSA1</accession>
<keyword evidence="1" id="KW-0732">Signal</keyword>
<dbReference type="STRING" id="860228.Ccan_17100"/>
<dbReference type="FunFam" id="2.60.40.1120:FF:000003">
    <property type="entry name" value="Outer membrane protein Omp121"/>
    <property type="match status" value="1"/>
</dbReference>
<dbReference type="HOGENOM" id="CLU_171069_1_1_10"/>
<organism evidence="2 3">
    <name type="scientific">Capnocytophaga canimorsus (strain 5)</name>
    <dbReference type="NCBI Taxonomy" id="860228"/>
    <lineage>
        <taxon>Bacteria</taxon>
        <taxon>Pseudomonadati</taxon>
        <taxon>Bacteroidota</taxon>
        <taxon>Flavobacteriia</taxon>
        <taxon>Flavobacteriales</taxon>
        <taxon>Flavobacteriaceae</taxon>
        <taxon>Capnocytophaga</taxon>
    </lineage>
</organism>
<proteinExistence type="predicted"/>
<sequence>MSKQICTLLVLFFWGVVSLSAQVKVTGKVTDEMNSPLPGANIMVKGTKSGVVSDFDGNYEIQVQQGDILEFSFIGFQTQSQKVIGGG</sequence>
<dbReference type="AlphaFoldDB" id="F9YSA1"/>
<dbReference type="RefSeq" id="WP_013997811.1">
    <property type="nucleotide sequence ID" value="NC_015846.1"/>
</dbReference>
<name>F9YSA1_CAPCC</name>